<dbReference type="Proteomes" id="UP000063308">
    <property type="component" value="Chromosome"/>
</dbReference>
<evidence type="ECO:0000313" key="2">
    <source>
        <dbReference type="Proteomes" id="UP000063308"/>
    </source>
</evidence>
<organism evidence="1 2">
    <name type="scientific">Bradyrhizobium diazoefficiens</name>
    <dbReference type="NCBI Taxonomy" id="1355477"/>
    <lineage>
        <taxon>Bacteria</taxon>
        <taxon>Pseudomonadati</taxon>
        <taxon>Pseudomonadota</taxon>
        <taxon>Alphaproteobacteria</taxon>
        <taxon>Hyphomicrobiales</taxon>
        <taxon>Nitrobacteraceae</taxon>
        <taxon>Bradyrhizobium</taxon>
    </lineage>
</organism>
<name>A0A0E4BVC9_9BRAD</name>
<gene>
    <name evidence="1" type="ORF">NK6_8767</name>
</gene>
<evidence type="ECO:0000313" key="1">
    <source>
        <dbReference type="EMBL" id="BAR61914.1"/>
    </source>
</evidence>
<protein>
    <submittedName>
        <fullName evidence="1">Uncharacterized protein</fullName>
    </submittedName>
</protein>
<sequence>MHVVAIGSPFDGIDIVGPFKTGAEAVEWADRNCNDVEWNAVPLKAQTAWVEEQKQ</sequence>
<reference evidence="1 2" key="1">
    <citation type="submission" date="2014-11" db="EMBL/GenBank/DDBJ databases">
        <title>Symbiosis island explosion on the genome of extra-slow-growing strains of soybean bradyrhizobia with massive insertion sequences.</title>
        <authorList>
            <person name="Iida T."/>
            <person name="Minamisawa K."/>
        </authorList>
    </citation>
    <scope>NUCLEOTIDE SEQUENCE [LARGE SCALE GENOMIC DNA]</scope>
    <source>
        <strain evidence="1 2">NK6</strain>
    </source>
</reference>
<dbReference type="AlphaFoldDB" id="A0A0E4BVC9"/>
<accession>A0A0E4BVC9</accession>
<dbReference type="EMBL" id="AP014685">
    <property type="protein sequence ID" value="BAR61914.1"/>
    <property type="molecule type" value="Genomic_DNA"/>
</dbReference>
<proteinExistence type="predicted"/>